<feature type="domain" description="Cytochrome b561 bacterial/Ni-hydrogenase" evidence="7">
    <location>
        <begin position="24"/>
        <end position="198"/>
    </location>
</feature>
<feature type="transmembrane region" description="Helical" evidence="6">
    <location>
        <begin position="68"/>
        <end position="87"/>
    </location>
</feature>
<organism evidence="8 9">
    <name type="scientific">Acidithiobacillus thiooxidans ATCC 19377</name>
    <dbReference type="NCBI Taxonomy" id="637390"/>
    <lineage>
        <taxon>Bacteria</taxon>
        <taxon>Pseudomonadati</taxon>
        <taxon>Pseudomonadota</taxon>
        <taxon>Acidithiobacillia</taxon>
        <taxon>Acidithiobacillales</taxon>
        <taxon>Acidithiobacillaceae</taxon>
        <taxon>Acidithiobacillus</taxon>
    </lineage>
</organism>
<evidence type="ECO:0000256" key="2">
    <source>
        <dbReference type="ARBA" id="ARBA00022475"/>
    </source>
</evidence>
<dbReference type="Proteomes" id="UP000315403">
    <property type="component" value="Unassembled WGS sequence"/>
</dbReference>
<dbReference type="GO" id="GO:0022904">
    <property type="term" value="P:respiratory electron transport chain"/>
    <property type="evidence" value="ECO:0007669"/>
    <property type="project" value="InterPro"/>
</dbReference>
<dbReference type="GO" id="GO:0009055">
    <property type="term" value="F:electron transfer activity"/>
    <property type="evidence" value="ECO:0007669"/>
    <property type="project" value="InterPro"/>
</dbReference>
<dbReference type="Gene3D" id="1.20.950.20">
    <property type="entry name" value="Transmembrane di-heme cytochromes, Chain C"/>
    <property type="match status" value="1"/>
</dbReference>
<dbReference type="AlphaFoldDB" id="A0A543Q825"/>
<comment type="subcellular location">
    <subcellularLocation>
        <location evidence="1">Cell membrane</location>
        <topology evidence="1">Multi-pass membrane protein</topology>
    </subcellularLocation>
</comment>
<keyword evidence="3 6" id="KW-0812">Transmembrane</keyword>
<evidence type="ECO:0000256" key="6">
    <source>
        <dbReference type="SAM" id="Phobius"/>
    </source>
</evidence>
<evidence type="ECO:0000256" key="4">
    <source>
        <dbReference type="ARBA" id="ARBA00022989"/>
    </source>
</evidence>
<protein>
    <recommendedName>
        <fullName evidence="7">Cytochrome b561 bacterial/Ni-hydrogenase domain-containing protein</fullName>
    </recommendedName>
</protein>
<sequence length="208" mass="23270">MANYGIISLKRNSSDSGAGRENLWPPEARWLHAGIAVGVTIQLFSSLWMTPDWQHADYASFTQLLFSFHAWVGLTTALFLLWQWLWIATSARVRQQFFPLTGPWQPVFNDLRLLLHGKLQSPGPASGLAALSHGLGLLLVSWMALTGTIIFFFLPQGGTPPGAVLQTLIPLHKALSNLVWAYWIGHVGMFSVHLQRRDRILDIFRLGS</sequence>
<reference evidence="8 9" key="1">
    <citation type="submission" date="2019-03" db="EMBL/GenBank/DDBJ databases">
        <title>New insights into Acidothiobacillus thiooxidans sulfur metabolism through coupled gene expression, solution geochemistry, microscopy and spectroscopy analyses.</title>
        <authorList>
            <person name="Camacho D."/>
            <person name="Frazao R."/>
            <person name="Fouillen A."/>
            <person name="Nanci A."/>
            <person name="Lang B.F."/>
            <person name="Apte S.C."/>
            <person name="Baron C."/>
            <person name="Warren L.A."/>
        </authorList>
    </citation>
    <scope>NUCLEOTIDE SEQUENCE [LARGE SCALE GENOMIC DNA]</scope>
    <source>
        <strain evidence="8 9">ATCC 19377</strain>
    </source>
</reference>
<feature type="transmembrane region" description="Helical" evidence="6">
    <location>
        <begin position="128"/>
        <end position="154"/>
    </location>
</feature>
<dbReference type="SUPFAM" id="SSF81342">
    <property type="entry name" value="Transmembrane di-heme cytochromes"/>
    <property type="match status" value="1"/>
</dbReference>
<evidence type="ECO:0000313" key="8">
    <source>
        <dbReference type="EMBL" id="TQN52489.1"/>
    </source>
</evidence>
<keyword evidence="4 6" id="KW-1133">Transmembrane helix</keyword>
<evidence type="ECO:0000259" key="7">
    <source>
        <dbReference type="Pfam" id="PF01292"/>
    </source>
</evidence>
<keyword evidence="2" id="KW-1003">Cell membrane</keyword>
<dbReference type="Pfam" id="PF01292">
    <property type="entry name" value="Ni_hydr_CYTB"/>
    <property type="match status" value="1"/>
</dbReference>
<proteinExistence type="predicted"/>
<gene>
    <name evidence="8" type="ORF">DLNHIDIE_02381</name>
</gene>
<dbReference type="EMBL" id="SZUV01000001">
    <property type="protein sequence ID" value="TQN52489.1"/>
    <property type="molecule type" value="Genomic_DNA"/>
</dbReference>
<evidence type="ECO:0000256" key="1">
    <source>
        <dbReference type="ARBA" id="ARBA00004651"/>
    </source>
</evidence>
<comment type="caution">
    <text evidence="8">The sequence shown here is derived from an EMBL/GenBank/DDBJ whole genome shotgun (WGS) entry which is preliminary data.</text>
</comment>
<name>A0A543Q825_ACITH</name>
<feature type="transmembrane region" description="Helical" evidence="6">
    <location>
        <begin position="30"/>
        <end position="48"/>
    </location>
</feature>
<dbReference type="InterPro" id="IPR016174">
    <property type="entry name" value="Di-haem_cyt_TM"/>
</dbReference>
<evidence type="ECO:0000256" key="3">
    <source>
        <dbReference type="ARBA" id="ARBA00022692"/>
    </source>
</evidence>
<dbReference type="GO" id="GO:0005886">
    <property type="term" value="C:plasma membrane"/>
    <property type="evidence" value="ECO:0007669"/>
    <property type="project" value="UniProtKB-SubCell"/>
</dbReference>
<dbReference type="InterPro" id="IPR011577">
    <property type="entry name" value="Cyt_b561_bac/Ni-Hgenase"/>
</dbReference>
<keyword evidence="5 6" id="KW-0472">Membrane</keyword>
<accession>A0A543Q825</accession>
<feature type="transmembrane region" description="Helical" evidence="6">
    <location>
        <begin position="174"/>
        <end position="194"/>
    </location>
</feature>
<evidence type="ECO:0000256" key="5">
    <source>
        <dbReference type="ARBA" id="ARBA00023136"/>
    </source>
</evidence>
<evidence type="ECO:0000313" key="9">
    <source>
        <dbReference type="Proteomes" id="UP000315403"/>
    </source>
</evidence>